<feature type="transmembrane region" description="Helical" evidence="5">
    <location>
        <begin position="29"/>
        <end position="48"/>
    </location>
</feature>
<dbReference type="PANTHER" id="PTHR23524">
    <property type="entry name" value="TRANSPORTER, PUTATIVE (AFU_ORTHOLOGUE AFUA_8G04850)-RELATED"/>
    <property type="match status" value="1"/>
</dbReference>
<name>A0A381YYX9_9ZZZZ</name>
<dbReference type="InterPro" id="IPR020846">
    <property type="entry name" value="MFS_dom"/>
</dbReference>
<feature type="transmembrane region" description="Helical" evidence="5">
    <location>
        <begin position="128"/>
        <end position="146"/>
    </location>
</feature>
<feature type="transmembrane region" description="Helical" evidence="5">
    <location>
        <begin position="196"/>
        <end position="216"/>
    </location>
</feature>
<proteinExistence type="predicted"/>
<evidence type="ECO:0000256" key="5">
    <source>
        <dbReference type="SAM" id="Phobius"/>
    </source>
</evidence>
<evidence type="ECO:0000256" key="1">
    <source>
        <dbReference type="ARBA" id="ARBA00004141"/>
    </source>
</evidence>
<evidence type="ECO:0000256" key="4">
    <source>
        <dbReference type="ARBA" id="ARBA00023136"/>
    </source>
</evidence>
<keyword evidence="4 5" id="KW-0472">Membrane</keyword>
<gene>
    <name evidence="7" type="ORF">METZ01_LOCUS135082</name>
</gene>
<feature type="transmembrane region" description="Helical" evidence="5">
    <location>
        <begin position="317"/>
        <end position="336"/>
    </location>
</feature>
<feature type="transmembrane region" description="Helical" evidence="5">
    <location>
        <begin position="408"/>
        <end position="428"/>
    </location>
</feature>
<dbReference type="SUPFAM" id="SSF103473">
    <property type="entry name" value="MFS general substrate transporter"/>
    <property type="match status" value="1"/>
</dbReference>
<dbReference type="InterPro" id="IPR036259">
    <property type="entry name" value="MFS_trans_sf"/>
</dbReference>
<dbReference type="PROSITE" id="PS50850">
    <property type="entry name" value="MFS"/>
    <property type="match status" value="1"/>
</dbReference>
<dbReference type="Gene3D" id="1.20.1250.20">
    <property type="entry name" value="MFS general substrate transporter like domains"/>
    <property type="match status" value="1"/>
</dbReference>
<dbReference type="PANTHER" id="PTHR23524:SF1">
    <property type="entry name" value="MRH DOMAIN-CONTAINING PROTEIN-RELATED"/>
    <property type="match status" value="1"/>
</dbReference>
<dbReference type="PROSITE" id="PS00216">
    <property type="entry name" value="SUGAR_TRANSPORT_1"/>
    <property type="match status" value="1"/>
</dbReference>
<evidence type="ECO:0000259" key="6">
    <source>
        <dbReference type="PROSITE" id="PS50850"/>
    </source>
</evidence>
<evidence type="ECO:0000256" key="2">
    <source>
        <dbReference type="ARBA" id="ARBA00022692"/>
    </source>
</evidence>
<evidence type="ECO:0000313" key="7">
    <source>
        <dbReference type="EMBL" id="SVA82228.1"/>
    </source>
</evidence>
<feature type="transmembrane region" description="Helical" evidence="5">
    <location>
        <begin position="68"/>
        <end position="87"/>
    </location>
</feature>
<reference evidence="7" key="1">
    <citation type="submission" date="2018-05" db="EMBL/GenBank/DDBJ databases">
        <authorList>
            <person name="Lanie J.A."/>
            <person name="Ng W.-L."/>
            <person name="Kazmierczak K.M."/>
            <person name="Andrzejewski T.M."/>
            <person name="Davidsen T.M."/>
            <person name="Wayne K.J."/>
            <person name="Tettelin H."/>
            <person name="Glass J.I."/>
            <person name="Rusch D."/>
            <person name="Podicherti R."/>
            <person name="Tsui H.-C.T."/>
            <person name="Winkler M.E."/>
        </authorList>
    </citation>
    <scope>NUCLEOTIDE SEQUENCE</scope>
</reference>
<feature type="domain" description="Major facilitator superfamily (MFS) profile" evidence="6">
    <location>
        <begin position="28"/>
        <end position="433"/>
    </location>
</feature>
<keyword evidence="3 5" id="KW-1133">Transmembrane helix</keyword>
<dbReference type="GO" id="GO:0016020">
    <property type="term" value="C:membrane"/>
    <property type="evidence" value="ECO:0007669"/>
    <property type="project" value="UniProtKB-SubCell"/>
</dbReference>
<dbReference type="EMBL" id="UINC01019425">
    <property type="protein sequence ID" value="SVA82228.1"/>
    <property type="molecule type" value="Genomic_DNA"/>
</dbReference>
<feature type="transmembrane region" description="Helical" evidence="5">
    <location>
        <begin position="158"/>
        <end position="176"/>
    </location>
</feature>
<dbReference type="GO" id="GO:0022857">
    <property type="term" value="F:transmembrane transporter activity"/>
    <property type="evidence" value="ECO:0007669"/>
    <property type="project" value="InterPro"/>
</dbReference>
<feature type="transmembrane region" description="Helical" evidence="5">
    <location>
        <begin position="348"/>
        <end position="367"/>
    </location>
</feature>
<sequence length="441" mass="47013">VSKSFQTLNFLPAGKFKIDLVPGVTKTNFFTIGYGALTTIGLLTFISYSTNYVLLENLAYERGQIGTIVGNLQVIAEIVLISIFLPIGLIADKIGRRQVYSFGMLAMGLAYFLYPLATGIGELTVYRVIYAIGMGSATGMLGTVTADYPQNHTRGKMIAVTGILNATGVIIVSLFFARLPKNFADMGFDQITAGKYAMWVVAGMCVITALVVAFGLQKGTPTEEQKKIPYLQQLKSGWAEGRNPRIQLVYASAFVARADLVIIGTFLVLWGTMAGKDMGMTTADAQSAARLVFVTSSMSALLASPIIGYLIDKVDRIKAVSVCMAIAAAGYLSMFFVDDVLAAEVRPLFVLLGVGHQCAFFAATTLLGQEAPKVKRGAIVGVFNLAGAAGILISTGIGGKIYDSIDPSAPFILIGFCNVAVSLFALYVNRIAPSSSQTQQQ</sequence>
<keyword evidence="2 5" id="KW-0812">Transmembrane</keyword>
<dbReference type="InterPro" id="IPR011701">
    <property type="entry name" value="MFS"/>
</dbReference>
<accession>A0A381YYX9</accession>
<evidence type="ECO:0000256" key="3">
    <source>
        <dbReference type="ARBA" id="ARBA00022989"/>
    </source>
</evidence>
<dbReference type="AlphaFoldDB" id="A0A381YYX9"/>
<feature type="transmembrane region" description="Helical" evidence="5">
    <location>
        <begin position="379"/>
        <end position="402"/>
    </location>
</feature>
<protein>
    <recommendedName>
        <fullName evidence="6">Major facilitator superfamily (MFS) profile domain-containing protein</fullName>
    </recommendedName>
</protein>
<dbReference type="Pfam" id="PF07690">
    <property type="entry name" value="MFS_1"/>
    <property type="match status" value="1"/>
</dbReference>
<comment type="subcellular location">
    <subcellularLocation>
        <location evidence="1">Membrane</location>
        <topology evidence="1">Multi-pass membrane protein</topology>
    </subcellularLocation>
</comment>
<feature type="transmembrane region" description="Helical" evidence="5">
    <location>
        <begin position="99"/>
        <end position="116"/>
    </location>
</feature>
<dbReference type="InterPro" id="IPR005829">
    <property type="entry name" value="Sugar_transporter_CS"/>
</dbReference>
<organism evidence="7">
    <name type="scientific">marine metagenome</name>
    <dbReference type="NCBI Taxonomy" id="408172"/>
    <lineage>
        <taxon>unclassified sequences</taxon>
        <taxon>metagenomes</taxon>
        <taxon>ecological metagenomes</taxon>
    </lineage>
</organism>
<feature type="non-terminal residue" evidence="7">
    <location>
        <position position="1"/>
    </location>
</feature>
<feature type="transmembrane region" description="Helical" evidence="5">
    <location>
        <begin position="291"/>
        <end position="310"/>
    </location>
</feature>
<feature type="transmembrane region" description="Helical" evidence="5">
    <location>
        <begin position="248"/>
        <end position="271"/>
    </location>
</feature>